<proteinExistence type="predicted"/>
<sequence>MEEVLNKDNSIAFILKYINLGTISSAEVPKYERSKKRILNVSLGMIIGAENIHYNVLYTEKDIVYNSISWGKVKSDRIYKDNNKDLKKDRKSTIAEKIEFISNTIEEFNKYYSKDTNFIILTTFDEDIKLIAKKIDRISFEIVDKNNFNYIIENNEIDNDVFYKKASDFDKKEFKSMKDVMNKVNNMINFEN</sequence>
<accession>A0A644YEX4</accession>
<protein>
    <submittedName>
        <fullName evidence="1">Uncharacterized protein</fullName>
    </submittedName>
</protein>
<comment type="caution">
    <text evidence="1">The sequence shown here is derived from an EMBL/GenBank/DDBJ whole genome shotgun (WGS) entry which is preliminary data.</text>
</comment>
<organism evidence="1">
    <name type="scientific">bioreactor metagenome</name>
    <dbReference type="NCBI Taxonomy" id="1076179"/>
    <lineage>
        <taxon>unclassified sequences</taxon>
        <taxon>metagenomes</taxon>
        <taxon>ecological metagenomes</taxon>
    </lineage>
</organism>
<evidence type="ECO:0000313" key="1">
    <source>
        <dbReference type="EMBL" id="MPM26879.1"/>
    </source>
</evidence>
<reference evidence="1" key="1">
    <citation type="submission" date="2019-08" db="EMBL/GenBank/DDBJ databases">
        <authorList>
            <person name="Kucharzyk K."/>
            <person name="Murdoch R.W."/>
            <person name="Higgins S."/>
            <person name="Loffler F."/>
        </authorList>
    </citation>
    <scope>NUCLEOTIDE SEQUENCE</scope>
</reference>
<dbReference type="AlphaFoldDB" id="A0A644YEX4"/>
<name>A0A644YEX4_9ZZZZ</name>
<gene>
    <name evidence="1" type="ORF">SDC9_73384</name>
</gene>
<dbReference type="EMBL" id="VSSQ01004850">
    <property type="protein sequence ID" value="MPM26879.1"/>
    <property type="molecule type" value="Genomic_DNA"/>
</dbReference>